<dbReference type="Proteomes" id="UP001519460">
    <property type="component" value="Unassembled WGS sequence"/>
</dbReference>
<evidence type="ECO:0000313" key="1">
    <source>
        <dbReference type="EMBL" id="KAK7507082.1"/>
    </source>
</evidence>
<dbReference type="AlphaFoldDB" id="A0ABD0M6E8"/>
<accession>A0ABD0M6E8</accession>
<keyword evidence="2" id="KW-1185">Reference proteome</keyword>
<evidence type="ECO:0000313" key="2">
    <source>
        <dbReference type="Proteomes" id="UP001519460"/>
    </source>
</evidence>
<sequence>MCVCVQICATAPAARLNIRRCIWNYSSQNREQHPLVPSGAGNATPDGEPLEQNRLSFCLKGLPLVIRLAKLQNTSPTFWNPRLITISLCFPVSESQAAGLCTGNVRGDGSESGAQFN</sequence>
<comment type="caution">
    <text evidence="1">The sequence shown here is derived from an EMBL/GenBank/DDBJ whole genome shotgun (WGS) entry which is preliminary data.</text>
</comment>
<dbReference type="EMBL" id="JACVVK020000005">
    <property type="protein sequence ID" value="KAK7507082.1"/>
    <property type="molecule type" value="Genomic_DNA"/>
</dbReference>
<organism evidence="1 2">
    <name type="scientific">Batillaria attramentaria</name>
    <dbReference type="NCBI Taxonomy" id="370345"/>
    <lineage>
        <taxon>Eukaryota</taxon>
        <taxon>Metazoa</taxon>
        <taxon>Spiralia</taxon>
        <taxon>Lophotrochozoa</taxon>
        <taxon>Mollusca</taxon>
        <taxon>Gastropoda</taxon>
        <taxon>Caenogastropoda</taxon>
        <taxon>Sorbeoconcha</taxon>
        <taxon>Cerithioidea</taxon>
        <taxon>Batillariidae</taxon>
        <taxon>Batillaria</taxon>
    </lineage>
</organism>
<name>A0ABD0M6E8_9CAEN</name>
<proteinExistence type="predicted"/>
<gene>
    <name evidence="1" type="ORF">BaRGS_00001933</name>
</gene>
<reference evidence="1 2" key="1">
    <citation type="journal article" date="2023" name="Sci. Data">
        <title>Genome assembly of the Korean intertidal mud-creeper Batillaria attramentaria.</title>
        <authorList>
            <person name="Patra A.K."/>
            <person name="Ho P.T."/>
            <person name="Jun S."/>
            <person name="Lee S.J."/>
            <person name="Kim Y."/>
            <person name="Won Y.J."/>
        </authorList>
    </citation>
    <scope>NUCLEOTIDE SEQUENCE [LARGE SCALE GENOMIC DNA]</scope>
    <source>
        <strain evidence="1">Wonlab-2016</strain>
    </source>
</reference>
<protein>
    <submittedName>
        <fullName evidence="1">Uncharacterized protein</fullName>
    </submittedName>
</protein>